<name>A0A0R3LG50_9BRAD</name>
<gene>
    <name evidence="7" type="ORF">CQ12_39495</name>
</gene>
<feature type="domain" description="Leucine-binding protein" evidence="6">
    <location>
        <begin position="23"/>
        <end position="370"/>
    </location>
</feature>
<organism evidence="7 8">
    <name type="scientific">Bradyrhizobium jicamae</name>
    <dbReference type="NCBI Taxonomy" id="280332"/>
    <lineage>
        <taxon>Bacteria</taxon>
        <taxon>Pseudomonadati</taxon>
        <taxon>Pseudomonadota</taxon>
        <taxon>Alphaproteobacteria</taxon>
        <taxon>Hyphomicrobiales</taxon>
        <taxon>Nitrobacteraceae</taxon>
        <taxon>Bradyrhizobium</taxon>
    </lineage>
</organism>
<evidence type="ECO:0000259" key="6">
    <source>
        <dbReference type="Pfam" id="PF13458"/>
    </source>
</evidence>
<dbReference type="Proteomes" id="UP000050863">
    <property type="component" value="Unassembled WGS sequence"/>
</dbReference>
<evidence type="ECO:0000256" key="4">
    <source>
        <dbReference type="ARBA" id="ARBA00022970"/>
    </source>
</evidence>
<keyword evidence="4" id="KW-0029">Amino-acid transport</keyword>
<keyword evidence="3 5" id="KW-0732">Signal</keyword>
<protein>
    <submittedName>
        <fullName evidence="7">Branched-chain amino acid ABC transporter substrate-binding protein</fullName>
    </submittedName>
</protein>
<reference evidence="7 8" key="1">
    <citation type="submission" date="2014-03" db="EMBL/GenBank/DDBJ databases">
        <title>Bradyrhizobium valentinum sp. nov., isolated from effective nodules of Lupinus mariae-josephae, a lupine endemic of basic-lime soils in Eastern Spain.</title>
        <authorList>
            <person name="Duran D."/>
            <person name="Rey L."/>
            <person name="Navarro A."/>
            <person name="Busquets A."/>
            <person name="Imperial J."/>
            <person name="Ruiz-Argueso T."/>
        </authorList>
    </citation>
    <scope>NUCLEOTIDE SEQUENCE [LARGE SCALE GENOMIC DNA]</scope>
    <source>
        <strain evidence="7 8">PAC68</strain>
    </source>
</reference>
<dbReference type="SUPFAM" id="SSF53822">
    <property type="entry name" value="Periplasmic binding protein-like I"/>
    <property type="match status" value="1"/>
</dbReference>
<evidence type="ECO:0000256" key="3">
    <source>
        <dbReference type="ARBA" id="ARBA00022729"/>
    </source>
</evidence>
<dbReference type="OrthoDB" id="9768099at2"/>
<comment type="caution">
    <text evidence="7">The sequence shown here is derived from an EMBL/GenBank/DDBJ whole genome shotgun (WGS) entry which is preliminary data.</text>
</comment>
<keyword evidence="8" id="KW-1185">Reference proteome</keyword>
<dbReference type="InterPro" id="IPR000709">
    <property type="entry name" value="Leu_Ile_Val-bd"/>
</dbReference>
<dbReference type="AlphaFoldDB" id="A0A0R3LG50"/>
<dbReference type="InterPro" id="IPR051010">
    <property type="entry name" value="BCAA_transport"/>
</dbReference>
<dbReference type="CDD" id="cd06329">
    <property type="entry name" value="PBP1_SBP-like"/>
    <property type="match status" value="1"/>
</dbReference>
<accession>A0A0R3LG50</accession>
<evidence type="ECO:0000313" key="8">
    <source>
        <dbReference type="Proteomes" id="UP000050863"/>
    </source>
</evidence>
<evidence type="ECO:0000256" key="2">
    <source>
        <dbReference type="ARBA" id="ARBA00022448"/>
    </source>
</evidence>
<evidence type="ECO:0000256" key="1">
    <source>
        <dbReference type="ARBA" id="ARBA00010062"/>
    </source>
</evidence>
<dbReference type="GO" id="GO:0006865">
    <property type="term" value="P:amino acid transport"/>
    <property type="evidence" value="ECO:0007669"/>
    <property type="project" value="UniProtKB-KW"/>
</dbReference>
<dbReference type="PANTHER" id="PTHR30483:SF6">
    <property type="entry name" value="PERIPLASMIC BINDING PROTEIN OF ABC TRANSPORTER FOR NATURAL AMINO ACIDS"/>
    <property type="match status" value="1"/>
</dbReference>
<evidence type="ECO:0000313" key="7">
    <source>
        <dbReference type="EMBL" id="KRR04211.1"/>
    </source>
</evidence>
<proteinExistence type="inferred from homology"/>
<keyword evidence="2" id="KW-0813">Transport</keyword>
<dbReference type="EMBL" id="LLXZ01000134">
    <property type="protein sequence ID" value="KRR04211.1"/>
    <property type="molecule type" value="Genomic_DNA"/>
</dbReference>
<comment type="similarity">
    <text evidence="1">Belongs to the leucine-binding protein family.</text>
</comment>
<feature type="chain" id="PRO_5006443064" evidence="5">
    <location>
        <begin position="21"/>
        <end position="411"/>
    </location>
</feature>
<feature type="signal peptide" evidence="5">
    <location>
        <begin position="1"/>
        <end position="20"/>
    </location>
</feature>
<evidence type="ECO:0000256" key="5">
    <source>
        <dbReference type="SAM" id="SignalP"/>
    </source>
</evidence>
<dbReference type="InterPro" id="IPR028081">
    <property type="entry name" value="Leu-bd"/>
</dbReference>
<sequence length="411" mass="45267">MRQWMMVAALLPMLGGTALAQETVKIGYIDPLSGGGASIGEVGYKTFQFLAEELNAKGGILGKKVEIVPFDNKTNPQESLIQAQKAIDGGVRYITQGNGSSVAGALTDFVTKYNERNPGKEILYFNYAAVDPVLTNAKCSFWHFRWDANSDIKMEALTNYMKSAADIKKLYLINQDYSFGESVRSAAKTMLKAKRPDIQIVGDELHPLLKITDFAPYVAKIKASGADSVITGNWGQDFALLLKASADAGLKVNWYTYYAGGTGGPTAIKQANLNHQVFQIAEGIPNLGYPSADAFEKALRAKYDFSLFYPRAVNQMRMFAAAAEKAKSLDPVKVAAALEGMQFDVYNGGGKGIMRKDDHQFFQPMYIASFGDRTEKEPFDEEKTGWGWRQAAKIDPEQTMLPTTCKMERPN</sequence>
<dbReference type="RefSeq" id="WP_057837401.1">
    <property type="nucleotide sequence ID" value="NZ_LLXZ01000134.1"/>
</dbReference>
<dbReference type="InterPro" id="IPR028082">
    <property type="entry name" value="Peripla_BP_I"/>
</dbReference>
<dbReference type="Pfam" id="PF13458">
    <property type="entry name" value="Peripla_BP_6"/>
    <property type="match status" value="1"/>
</dbReference>
<dbReference type="PRINTS" id="PR00337">
    <property type="entry name" value="LEUILEVALBP"/>
</dbReference>
<dbReference type="STRING" id="280332.CQ12_39495"/>
<dbReference type="Gene3D" id="3.40.50.2300">
    <property type="match status" value="2"/>
</dbReference>
<dbReference type="PANTHER" id="PTHR30483">
    <property type="entry name" value="LEUCINE-SPECIFIC-BINDING PROTEIN"/>
    <property type="match status" value="1"/>
</dbReference>